<keyword evidence="2" id="KW-1185">Reference proteome</keyword>
<evidence type="ECO:0000313" key="1">
    <source>
        <dbReference type="EMBL" id="QUC66037.1"/>
    </source>
</evidence>
<dbReference type="EMBL" id="CP068393">
    <property type="protein sequence ID" value="QUC66037.1"/>
    <property type="molecule type" value="Genomic_DNA"/>
</dbReference>
<accession>A0AC61MV14</accession>
<sequence>MEKEKWAETPPDADQLFDRYMSMIGRKDSEITYRLKNDTGEGIMRRHNVAKGVQLIYSEIESYTPMYQEQKQFVRYLELMYMVEGHADFEMENRHCASADKGDVLLFNNRVGTRECRVGRGGMRCISIVVFLDDLEETLNRFFGTREFDRKQMFADVLDAESCIRFPANEMLENIFTGLQQIPEEYADYHRKLLTLQAVIALLDVRDGRKTSHRYFSGDTAHKVHEARKLLGCDLGSELSVETLAKKIKLNRTTLQQVFRQMYGMSIYEYRTQVRMQEAKNLLLQDRLSVTEIAGQCGYSNASKFAACFRRITGFTPGEWRRNNVIAVSDNIEN</sequence>
<protein>
    <submittedName>
        <fullName evidence="1">Helix-turn-helix transcriptional regulator</fullName>
    </submittedName>
</protein>
<dbReference type="Proteomes" id="UP000682782">
    <property type="component" value="Chromosome"/>
</dbReference>
<name>A0AC61MV14_9FIRM</name>
<reference evidence="1" key="1">
    <citation type="submission" date="2021-01" db="EMBL/GenBank/DDBJ databases">
        <title>Complete genome sequence of Clostridiales bacterium R-7.</title>
        <authorList>
            <person name="Mahoney-Kurpe S.C."/>
            <person name="Palevich N."/>
            <person name="Koike S."/>
            <person name="Moon C.D."/>
            <person name="Attwood G.T."/>
        </authorList>
    </citation>
    <scope>NUCLEOTIDE SEQUENCE</scope>
    <source>
        <strain evidence="1">R-7</strain>
    </source>
</reference>
<evidence type="ECO:0000313" key="2">
    <source>
        <dbReference type="Proteomes" id="UP000682782"/>
    </source>
</evidence>
<gene>
    <name evidence="1" type="ORF">JYE49_09155</name>
</gene>
<proteinExistence type="predicted"/>
<organism evidence="1 2">
    <name type="scientific">Aristaeella hokkaidonensis</name>
    <dbReference type="NCBI Taxonomy" id="3046382"/>
    <lineage>
        <taxon>Bacteria</taxon>
        <taxon>Bacillati</taxon>
        <taxon>Bacillota</taxon>
        <taxon>Clostridia</taxon>
        <taxon>Eubacteriales</taxon>
        <taxon>Aristaeellaceae</taxon>
        <taxon>Aristaeella</taxon>
    </lineage>
</organism>